<gene>
    <name evidence="1" type="ORF">LEP1GSC037_4505</name>
</gene>
<evidence type="ECO:0000313" key="2">
    <source>
        <dbReference type="Proteomes" id="UP000012128"/>
    </source>
</evidence>
<dbReference type="Proteomes" id="UP000012128">
    <property type="component" value="Unassembled WGS sequence"/>
</dbReference>
<organism evidence="1 2">
    <name type="scientific">Leptospira interrogans str. 2006001854</name>
    <dbReference type="NCBI Taxonomy" id="1001590"/>
    <lineage>
        <taxon>Bacteria</taxon>
        <taxon>Pseudomonadati</taxon>
        <taxon>Spirochaetota</taxon>
        <taxon>Spirochaetia</taxon>
        <taxon>Leptospirales</taxon>
        <taxon>Leptospiraceae</taxon>
        <taxon>Leptospira</taxon>
    </lineage>
</organism>
<name>M6GJP0_LEPIR</name>
<reference evidence="1 2" key="1">
    <citation type="submission" date="2013-01" db="EMBL/GenBank/DDBJ databases">
        <authorList>
            <person name="Harkins D.M."/>
            <person name="Durkin A.S."/>
            <person name="Brinkac L.M."/>
            <person name="Haft D.H."/>
            <person name="Selengut J.D."/>
            <person name="Sanka R."/>
            <person name="DePew J."/>
            <person name="Purushe J."/>
            <person name="Hospenthal D.R."/>
            <person name="Murray C.K."/>
            <person name="Pimentel G."/>
            <person name="Wasfy M."/>
            <person name="Parker T."/>
            <person name="Miller R.S."/>
            <person name="Vinetz J.M."/>
            <person name="Sutton G.G."/>
            <person name="Nierman W.C."/>
            <person name="Fouts D.E."/>
        </authorList>
    </citation>
    <scope>NUCLEOTIDE SEQUENCE [LARGE SCALE GENOMIC DNA]</scope>
    <source>
        <strain evidence="1 2">2006001854</strain>
    </source>
</reference>
<dbReference type="AlphaFoldDB" id="M6GJP0"/>
<accession>M6GJP0</accession>
<comment type="caution">
    <text evidence="1">The sequence shown here is derived from an EMBL/GenBank/DDBJ whole genome shotgun (WGS) entry which is preliminary data.</text>
</comment>
<dbReference type="EMBL" id="AFLW02000062">
    <property type="protein sequence ID" value="EMM83537.1"/>
    <property type="molecule type" value="Genomic_DNA"/>
</dbReference>
<protein>
    <submittedName>
        <fullName evidence="1">Uncharacterized protein</fullName>
    </submittedName>
</protein>
<evidence type="ECO:0000313" key="1">
    <source>
        <dbReference type="EMBL" id="EMM83537.1"/>
    </source>
</evidence>
<sequence length="58" mass="7503">MFQEFLFFFESFDKNLKRLQINIHQTTQIFKLSNSIFFTWKKIPYTFFYLYFYFFKRL</sequence>
<proteinExistence type="predicted"/>